<gene>
    <name evidence="1" type="ORF">MTY_0103</name>
</gene>
<dbReference type="EMBL" id="DF238840">
    <property type="protein sequence ID" value="GAF24775.1"/>
    <property type="molecule type" value="Genomic_DNA"/>
</dbReference>
<organism evidence="1">
    <name type="scientific">Moorella thermoacetica Y72</name>
    <dbReference type="NCBI Taxonomy" id="1325331"/>
    <lineage>
        <taxon>Bacteria</taxon>
        <taxon>Bacillati</taxon>
        <taxon>Bacillota</taxon>
        <taxon>Clostridia</taxon>
        <taxon>Neomoorellales</taxon>
        <taxon>Neomoorellaceae</taxon>
        <taxon>Neomoorella</taxon>
    </lineage>
</organism>
<accession>A0A0S6U6L0</accession>
<proteinExistence type="predicted"/>
<sequence length="288" mass="30928">MSMKVHVPGKVSYRHFPAGGVTAVDGIGLYMIDDGPAYGRGQFQMGIKEDLHLFDGLVRFQFPGTHLMLQFQGGVVAPGVKEMEDVKDVGRYGRHFPANQLLPEFPAAANLLAHMAGQKAGPSRSRHHLLQGSRILYPRAHQGQDQVKGFPPALFLQVHLLPGHLDRFHIIDSFGGRFFLQDGQHLRRRVQGHHPPRPAGQGQGVIAGTAADIQDLQILFQAAMVAQPVKDPGHPLFALLAAGLAGKVPGTPVPVGAAIPLRPAPTIKGVTVLLPPGLLPKIGPFKQG</sequence>
<evidence type="ECO:0000313" key="1">
    <source>
        <dbReference type="EMBL" id="GAF24775.1"/>
    </source>
</evidence>
<dbReference type="AlphaFoldDB" id="A0A0S6U6L0"/>
<protein>
    <submittedName>
        <fullName evidence="1">UDP-N-acetylmuramyl tripeptide synthase</fullName>
    </submittedName>
</protein>
<reference evidence="1" key="1">
    <citation type="journal article" date="2014" name="Gene">
        <title>Genome-guided analysis of transformation efficiency and carbon dioxide assimilation by Moorella thermoacetica Y72.</title>
        <authorList>
            <person name="Tsukahara K."/>
            <person name="Kita A."/>
            <person name="Nakashimada Y."/>
            <person name="Hoshino T."/>
            <person name="Murakami K."/>
        </authorList>
    </citation>
    <scope>NUCLEOTIDE SEQUENCE [LARGE SCALE GENOMIC DNA]</scope>
    <source>
        <strain evidence="1">Y72</strain>
    </source>
</reference>
<dbReference type="Proteomes" id="UP000063718">
    <property type="component" value="Unassembled WGS sequence"/>
</dbReference>
<name>A0A0S6U6L0_NEOTH</name>